<dbReference type="Proteomes" id="UP000285961">
    <property type="component" value="Unassembled WGS sequence"/>
</dbReference>
<sequence>MPSTRDQIENFFKSFSLKQVIVLFLEEYVAWLFRYLPGFEGFALRYAFYKLLCKKIEPFPFIFPGAFLQHSYGIEAGKNLNINRGVHIYARGGVKFGDYVLIGPNVVIASSQHRYNIQGVPILFQGHEKKQVVIGNDVWIGANTVILPGVTIADGTIIGAGAVVTSNTEPYSIFGGVPARKIGERNRL</sequence>
<dbReference type="GO" id="GO:0005829">
    <property type="term" value="C:cytosol"/>
    <property type="evidence" value="ECO:0007669"/>
    <property type="project" value="TreeGrafter"/>
</dbReference>
<protein>
    <submittedName>
        <fullName evidence="3">Acyltransferase</fullName>
    </submittedName>
</protein>
<dbReference type="Gene3D" id="2.160.10.10">
    <property type="entry name" value="Hexapeptide repeat proteins"/>
    <property type="match status" value="1"/>
</dbReference>
<dbReference type="SUPFAM" id="SSF51161">
    <property type="entry name" value="Trimeric LpxA-like enzymes"/>
    <property type="match status" value="1"/>
</dbReference>
<dbReference type="PANTHER" id="PTHR23416">
    <property type="entry name" value="SIALIC ACID SYNTHASE-RELATED"/>
    <property type="match status" value="1"/>
</dbReference>
<organism evidence="3 4">
    <name type="scientific">Candidatus Abyssobacteria bacterium SURF_17</name>
    <dbReference type="NCBI Taxonomy" id="2093361"/>
    <lineage>
        <taxon>Bacteria</taxon>
        <taxon>Pseudomonadati</taxon>
        <taxon>Candidatus Hydrogenedentota</taxon>
        <taxon>Candidatus Abyssobacteria</taxon>
    </lineage>
</organism>
<dbReference type="PANTHER" id="PTHR23416:SF23">
    <property type="entry name" value="ACETYLTRANSFERASE C18B11.09C-RELATED"/>
    <property type="match status" value="1"/>
</dbReference>
<name>A0A419F6F7_9BACT</name>
<evidence type="ECO:0000313" key="3">
    <source>
        <dbReference type="EMBL" id="RJP74039.1"/>
    </source>
</evidence>
<keyword evidence="2 3" id="KW-0808">Transferase</keyword>
<dbReference type="GO" id="GO:0008374">
    <property type="term" value="F:O-acyltransferase activity"/>
    <property type="evidence" value="ECO:0007669"/>
    <property type="project" value="TreeGrafter"/>
</dbReference>
<dbReference type="Pfam" id="PF00132">
    <property type="entry name" value="Hexapep"/>
    <property type="match status" value="1"/>
</dbReference>
<gene>
    <name evidence="3" type="ORF">C4532_03330</name>
</gene>
<evidence type="ECO:0000256" key="2">
    <source>
        <dbReference type="ARBA" id="ARBA00022679"/>
    </source>
</evidence>
<proteinExistence type="inferred from homology"/>
<dbReference type="InterPro" id="IPR051159">
    <property type="entry name" value="Hexapeptide_acetyltransf"/>
</dbReference>
<comment type="caution">
    <text evidence="3">The sequence shown here is derived from an EMBL/GenBank/DDBJ whole genome shotgun (WGS) entry which is preliminary data.</text>
</comment>
<dbReference type="InterPro" id="IPR011004">
    <property type="entry name" value="Trimer_LpxA-like_sf"/>
</dbReference>
<comment type="similarity">
    <text evidence="1">Belongs to the transferase hexapeptide repeat family.</text>
</comment>
<dbReference type="EMBL" id="QZKI01000021">
    <property type="protein sequence ID" value="RJP74039.1"/>
    <property type="molecule type" value="Genomic_DNA"/>
</dbReference>
<evidence type="ECO:0000313" key="4">
    <source>
        <dbReference type="Proteomes" id="UP000285961"/>
    </source>
</evidence>
<evidence type="ECO:0000256" key="1">
    <source>
        <dbReference type="ARBA" id="ARBA00007274"/>
    </source>
</evidence>
<keyword evidence="3" id="KW-0012">Acyltransferase</keyword>
<reference evidence="3 4" key="1">
    <citation type="journal article" date="2017" name="ISME J.">
        <title>Energy and carbon metabolisms in a deep terrestrial subsurface fluid microbial community.</title>
        <authorList>
            <person name="Momper L."/>
            <person name="Jungbluth S.P."/>
            <person name="Lee M.D."/>
            <person name="Amend J.P."/>
        </authorList>
    </citation>
    <scope>NUCLEOTIDE SEQUENCE [LARGE SCALE GENOMIC DNA]</scope>
    <source>
        <strain evidence="3">SURF_17</strain>
    </source>
</reference>
<dbReference type="InterPro" id="IPR001451">
    <property type="entry name" value="Hexapep"/>
</dbReference>
<dbReference type="AlphaFoldDB" id="A0A419F6F7"/>
<accession>A0A419F6F7</accession>
<dbReference type="CDD" id="cd04647">
    <property type="entry name" value="LbH_MAT_like"/>
    <property type="match status" value="1"/>
</dbReference>